<dbReference type="Proteomes" id="UP000823388">
    <property type="component" value="Chromosome 4K"/>
</dbReference>
<accession>A0A8T0TYV2</accession>
<feature type="binding site" evidence="5">
    <location>
        <position position="12"/>
    </location>
    <ligand>
        <name>Mg(2+)</name>
        <dbReference type="ChEBI" id="CHEBI:18420"/>
        <label>1</label>
    </ligand>
</feature>
<organism evidence="7 8">
    <name type="scientific">Panicum virgatum</name>
    <name type="common">Blackwell switchgrass</name>
    <dbReference type="NCBI Taxonomy" id="38727"/>
    <lineage>
        <taxon>Eukaryota</taxon>
        <taxon>Viridiplantae</taxon>
        <taxon>Streptophyta</taxon>
        <taxon>Embryophyta</taxon>
        <taxon>Tracheophyta</taxon>
        <taxon>Spermatophyta</taxon>
        <taxon>Magnoliopsida</taxon>
        <taxon>Liliopsida</taxon>
        <taxon>Poales</taxon>
        <taxon>Poaceae</taxon>
        <taxon>PACMAD clade</taxon>
        <taxon>Panicoideae</taxon>
        <taxon>Panicodae</taxon>
        <taxon>Paniceae</taxon>
        <taxon>Panicinae</taxon>
        <taxon>Panicum</taxon>
        <taxon>Panicum sect. Hiantes</taxon>
    </lineage>
</organism>
<dbReference type="GO" id="GO:0005634">
    <property type="term" value="C:nucleus"/>
    <property type="evidence" value="ECO:0007669"/>
    <property type="project" value="TreeGrafter"/>
</dbReference>
<feature type="binding site" evidence="5">
    <location>
        <position position="41"/>
    </location>
    <ligand>
        <name>Mg(2+)</name>
        <dbReference type="ChEBI" id="CHEBI:18420"/>
        <label>1</label>
    </ligand>
</feature>
<evidence type="ECO:0000313" key="7">
    <source>
        <dbReference type="EMBL" id="KAG2614093.1"/>
    </source>
</evidence>
<dbReference type="SUPFAM" id="SSF56219">
    <property type="entry name" value="DNase I-like"/>
    <property type="match status" value="1"/>
</dbReference>
<dbReference type="GO" id="GO:0003906">
    <property type="term" value="F:DNA-(apurinic or apyrimidinic site) endonuclease activity"/>
    <property type="evidence" value="ECO:0007669"/>
    <property type="project" value="TreeGrafter"/>
</dbReference>
<evidence type="ECO:0000256" key="4">
    <source>
        <dbReference type="ARBA" id="ARBA00022842"/>
    </source>
</evidence>
<reference evidence="7" key="1">
    <citation type="submission" date="2020-05" db="EMBL/GenBank/DDBJ databases">
        <title>WGS assembly of Panicum virgatum.</title>
        <authorList>
            <person name="Lovell J.T."/>
            <person name="Jenkins J."/>
            <person name="Shu S."/>
            <person name="Juenger T.E."/>
            <person name="Schmutz J."/>
        </authorList>
    </citation>
    <scope>NUCLEOTIDE SEQUENCE</scope>
    <source>
        <strain evidence="7">AP13</strain>
    </source>
</reference>
<proteinExistence type="inferred from homology"/>
<evidence type="ECO:0000256" key="5">
    <source>
        <dbReference type="PIRSR" id="PIRSR604808-2"/>
    </source>
</evidence>
<dbReference type="EMBL" id="CM029043">
    <property type="protein sequence ID" value="KAG2614093.1"/>
    <property type="molecule type" value="Genomic_DNA"/>
</dbReference>
<keyword evidence="8" id="KW-1185">Reference proteome</keyword>
<evidence type="ECO:0000313" key="8">
    <source>
        <dbReference type="Proteomes" id="UP000823388"/>
    </source>
</evidence>
<evidence type="ECO:0000256" key="1">
    <source>
        <dbReference type="ARBA" id="ARBA00007092"/>
    </source>
</evidence>
<dbReference type="GO" id="GO:0046872">
    <property type="term" value="F:metal ion binding"/>
    <property type="evidence" value="ECO:0007669"/>
    <property type="project" value="UniProtKB-KW"/>
</dbReference>
<keyword evidence="5" id="KW-0464">Manganese</keyword>
<dbReference type="InterPro" id="IPR036691">
    <property type="entry name" value="Endo/exonu/phosph_ase_sf"/>
</dbReference>
<feature type="domain" description="Endonuclease/exonuclease/phosphatase" evidence="6">
    <location>
        <begin position="11"/>
        <end position="143"/>
    </location>
</feature>
<evidence type="ECO:0000259" key="6">
    <source>
        <dbReference type="Pfam" id="PF03372"/>
    </source>
</evidence>
<keyword evidence="2 5" id="KW-0479">Metal-binding</keyword>
<dbReference type="Pfam" id="PF03372">
    <property type="entry name" value="Exo_endo_phos"/>
    <property type="match status" value="1"/>
</dbReference>
<name>A0A8T0TYV2_PANVG</name>
<keyword evidence="4 5" id="KW-0460">Magnesium</keyword>
<sequence>MIDQRCILLDWNVRGLNNAARRKVVRDLVQDNCSTIVCLQETKMQTIDRAVVCESLGQRFADQFVFLPALGTRGGALLAVDETYYKILQSDVRVNSVSAKLQPTTGEDHAKLQFLQELRDIRNYIPEKWLAIGDFNMILQAQDKSNTNL</sequence>
<dbReference type="PANTHER" id="PTHR22748">
    <property type="entry name" value="AP ENDONUCLEASE"/>
    <property type="match status" value="1"/>
</dbReference>
<gene>
    <name evidence="7" type="ORF">PVAP13_4KG377902</name>
</gene>
<dbReference type="GO" id="GO:0008081">
    <property type="term" value="F:phosphoric diester hydrolase activity"/>
    <property type="evidence" value="ECO:0007669"/>
    <property type="project" value="TreeGrafter"/>
</dbReference>
<dbReference type="PANTHER" id="PTHR22748:SF19">
    <property type="entry name" value="ENDONUCLEASE_EXONUCLEASE_PHOSPHATASE DOMAIN-CONTAINING PROTEIN"/>
    <property type="match status" value="1"/>
</dbReference>
<evidence type="ECO:0000256" key="2">
    <source>
        <dbReference type="ARBA" id="ARBA00022723"/>
    </source>
</evidence>
<dbReference type="InterPro" id="IPR004808">
    <property type="entry name" value="AP_endonuc_1"/>
</dbReference>
<feature type="non-terminal residue" evidence="7">
    <location>
        <position position="149"/>
    </location>
</feature>
<dbReference type="GO" id="GO:0008311">
    <property type="term" value="F:double-stranded DNA 3'-5' DNA exonuclease activity"/>
    <property type="evidence" value="ECO:0007669"/>
    <property type="project" value="TreeGrafter"/>
</dbReference>
<dbReference type="GO" id="GO:0006284">
    <property type="term" value="P:base-excision repair"/>
    <property type="evidence" value="ECO:0007669"/>
    <property type="project" value="TreeGrafter"/>
</dbReference>
<comment type="cofactor">
    <cofactor evidence="5">
        <name>Mg(2+)</name>
        <dbReference type="ChEBI" id="CHEBI:18420"/>
    </cofactor>
    <cofactor evidence="5">
        <name>Mn(2+)</name>
        <dbReference type="ChEBI" id="CHEBI:29035"/>
    </cofactor>
    <text evidence="5">Probably binds two magnesium or manganese ions per subunit.</text>
</comment>
<comment type="similarity">
    <text evidence="1">Belongs to the DNA repair enzymes AP/ExoA family.</text>
</comment>
<evidence type="ECO:0000256" key="3">
    <source>
        <dbReference type="ARBA" id="ARBA00022801"/>
    </source>
</evidence>
<comment type="caution">
    <text evidence="7">The sequence shown here is derived from an EMBL/GenBank/DDBJ whole genome shotgun (WGS) entry which is preliminary data.</text>
</comment>
<protein>
    <recommendedName>
        <fullName evidence="6">Endonuclease/exonuclease/phosphatase domain-containing protein</fullName>
    </recommendedName>
</protein>
<dbReference type="InterPro" id="IPR005135">
    <property type="entry name" value="Endo/exonuclease/phosphatase"/>
</dbReference>
<dbReference type="Gene3D" id="3.60.10.10">
    <property type="entry name" value="Endonuclease/exonuclease/phosphatase"/>
    <property type="match status" value="1"/>
</dbReference>
<keyword evidence="3" id="KW-0378">Hydrolase</keyword>
<dbReference type="AlphaFoldDB" id="A0A8T0TYV2"/>